<keyword evidence="2" id="KW-0808">Transferase</keyword>
<dbReference type="InterPro" id="IPR013024">
    <property type="entry name" value="GGCT-like"/>
</dbReference>
<dbReference type="CDD" id="cd06661">
    <property type="entry name" value="GGCT_like"/>
    <property type="match status" value="1"/>
</dbReference>
<name>A0A2P5K870_9BURK</name>
<comment type="caution">
    <text evidence="2">The sequence shown here is derived from an EMBL/GenBank/DDBJ whole genome shotgun (WGS) entry which is preliminary data.</text>
</comment>
<protein>
    <submittedName>
        <fullName evidence="2">Gamma-glutamylcyclotransferase (GGCT)/AIG2-like uncharacterized protein YtfP</fullName>
    </submittedName>
</protein>
<dbReference type="RefSeq" id="WP_104078130.1">
    <property type="nucleotide sequence ID" value="NZ_CP062179.1"/>
</dbReference>
<dbReference type="OrthoDB" id="8538589at2"/>
<keyword evidence="3" id="KW-1185">Reference proteome</keyword>
<feature type="domain" description="Gamma-glutamylcyclotransferase AIG2-like" evidence="1">
    <location>
        <begin position="4"/>
        <end position="127"/>
    </location>
</feature>
<accession>A0A2P5K870</accession>
<dbReference type="InterPro" id="IPR036568">
    <property type="entry name" value="GGCT-like_sf"/>
</dbReference>
<proteinExistence type="predicted"/>
<dbReference type="InterPro" id="IPR009288">
    <property type="entry name" value="AIG2-like_dom"/>
</dbReference>
<organism evidence="2 3">
    <name type="scientific">Mycetohabitans endofungorum</name>
    <dbReference type="NCBI Taxonomy" id="417203"/>
    <lineage>
        <taxon>Bacteria</taxon>
        <taxon>Pseudomonadati</taxon>
        <taxon>Pseudomonadota</taxon>
        <taxon>Betaproteobacteria</taxon>
        <taxon>Burkholderiales</taxon>
        <taxon>Burkholderiaceae</taxon>
        <taxon>Mycetohabitans</taxon>
    </lineage>
</organism>
<dbReference type="Gene3D" id="3.10.490.10">
    <property type="entry name" value="Gamma-glutamyl cyclotransferase-like"/>
    <property type="match status" value="1"/>
</dbReference>
<dbReference type="Proteomes" id="UP000243096">
    <property type="component" value="Unassembled WGS sequence"/>
</dbReference>
<dbReference type="AlphaFoldDB" id="A0A2P5K870"/>
<dbReference type="Pfam" id="PF06094">
    <property type="entry name" value="GGACT"/>
    <property type="match status" value="1"/>
</dbReference>
<evidence type="ECO:0000313" key="2">
    <source>
        <dbReference type="EMBL" id="PPB82928.1"/>
    </source>
</evidence>
<reference evidence="2 3" key="1">
    <citation type="submission" date="2018-01" db="EMBL/GenBank/DDBJ databases">
        <title>Genomic Encyclopedia of Type Strains, Phase III (KMG-III): the genomes of soil and plant-associated and newly described type strains.</title>
        <authorList>
            <person name="Whitman W."/>
        </authorList>
    </citation>
    <scope>NUCLEOTIDE SEQUENCE [LARGE SCALE GENOMIC DNA]</scope>
    <source>
        <strain evidence="2 3">HKI456</strain>
    </source>
</reference>
<evidence type="ECO:0000259" key="1">
    <source>
        <dbReference type="Pfam" id="PF06094"/>
    </source>
</evidence>
<dbReference type="EMBL" id="PRDW01000012">
    <property type="protein sequence ID" value="PPB82928.1"/>
    <property type="molecule type" value="Genomic_DNA"/>
</dbReference>
<sequence length="154" mass="16927">MLNVFVYGTLRENEANDIGRAAQRSGTVQPRWLGRGSVKGTLYDLGAYPGLVPDTAAGEVYGDVFEIDEALLPVLDKIEEVFPHHPREFQRNLIQVQLNGRLLPCQFYPVDAASTVGRTPIECGDWVAHRRMRDHGAQPGEADVALSKVAENAA</sequence>
<evidence type="ECO:0000313" key="3">
    <source>
        <dbReference type="Proteomes" id="UP000243096"/>
    </source>
</evidence>
<gene>
    <name evidence="2" type="ORF">B0O95_112105</name>
</gene>
<dbReference type="GO" id="GO:0016740">
    <property type="term" value="F:transferase activity"/>
    <property type="evidence" value="ECO:0007669"/>
    <property type="project" value="UniProtKB-KW"/>
</dbReference>
<dbReference type="SUPFAM" id="SSF110857">
    <property type="entry name" value="Gamma-glutamyl cyclotransferase-like"/>
    <property type="match status" value="1"/>
</dbReference>